<reference evidence="13" key="2">
    <citation type="journal article" date="2017" name="Mitochondrial DNA Part B Resour">
        <title>Characterization of the complete plastid genome of Porphyridium purpureum strain CCMP1328.</title>
        <authorList>
            <person name="Bi G."/>
        </authorList>
    </citation>
    <scope>NUCLEOTIDE SEQUENCE</scope>
</reference>
<dbReference type="RefSeq" id="YP_008965649.1">
    <property type="nucleotide sequence ID" value="NC_023133.1"/>
</dbReference>
<feature type="transmembrane region" description="Helical" evidence="12">
    <location>
        <begin position="45"/>
        <end position="67"/>
    </location>
</feature>
<keyword evidence="7" id="KW-0653">Protein transport</keyword>
<keyword evidence="6 12" id="KW-0812">Transmembrane</keyword>
<dbReference type="EMBL" id="MF401423">
    <property type="protein sequence ID" value="ATJ02852.1"/>
    <property type="molecule type" value="Genomic_DNA"/>
</dbReference>
<dbReference type="AlphaFoldDB" id="W0RZ21"/>
<keyword evidence="10 12" id="KW-0472">Membrane</keyword>
<evidence type="ECO:0000313" key="13">
    <source>
        <dbReference type="EMBL" id="ATJ02852.1"/>
    </source>
</evidence>
<evidence type="ECO:0000256" key="10">
    <source>
        <dbReference type="ARBA" id="ARBA00023136"/>
    </source>
</evidence>
<evidence type="ECO:0000256" key="5">
    <source>
        <dbReference type="ARBA" id="ARBA00022448"/>
    </source>
</evidence>
<protein>
    <recommendedName>
        <fullName evidence="4">Probable protein-export membrane protein SecG</fullName>
    </recommendedName>
    <alternativeName>
        <fullName evidence="3">Probable protein-export membrane protein secG</fullName>
    </alternativeName>
</protein>
<comment type="similarity">
    <text evidence="2">Belongs to the SecG family.</text>
</comment>
<name>W0RZ21_PORPP</name>
<evidence type="ECO:0000256" key="9">
    <source>
        <dbReference type="ARBA" id="ARBA00023010"/>
    </source>
</evidence>
<dbReference type="Pfam" id="PF03840">
    <property type="entry name" value="SecG"/>
    <property type="match status" value="1"/>
</dbReference>
<gene>
    <name evidence="14" type="primary">secG</name>
</gene>
<geneLocation type="plastid" evidence="14"/>
<evidence type="ECO:0000256" key="1">
    <source>
        <dbReference type="ARBA" id="ARBA00004141"/>
    </source>
</evidence>
<evidence type="ECO:0000256" key="6">
    <source>
        <dbReference type="ARBA" id="ARBA00022692"/>
    </source>
</evidence>
<comment type="subcellular location">
    <subcellularLocation>
        <location evidence="1">Membrane</location>
        <topology evidence="1">Multi-pass membrane protein</topology>
    </subcellularLocation>
</comment>
<dbReference type="GO" id="GO:0009306">
    <property type="term" value="P:protein secretion"/>
    <property type="evidence" value="ECO:0007669"/>
    <property type="project" value="InterPro"/>
</dbReference>
<dbReference type="GeneID" id="17963937"/>
<keyword evidence="14" id="KW-0150">Chloroplast</keyword>
<evidence type="ECO:0000256" key="2">
    <source>
        <dbReference type="ARBA" id="ARBA00008445"/>
    </source>
</evidence>
<accession>W0RZ21</accession>
<reference evidence="14" key="1">
    <citation type="journal article" date="2014" name="J. Plant Res.">
        <title>Analysis of the complete plastid genome of the unicellular red alga Porphyridium purpureum.</title>
        <authorList>
            <person name="Tajima N."/>
            <person name="Sato S."/>
            <person name="Maruyama F."/>
            <person name="Kurokawa K."/>
            <person name="Ohta H."/>
            <person name="Tabata S."/>
            <person name="Sekine K."/>
            <person name="Moriyama T."/>
            <person name="Sato N."/>
        </authorList>
    </citation>
    <scope>NUCLEOTIDE SEQUENCE</scope>
</reference>
<dbReference type="GO" id="GO:0015450">
    <property type="term" value="F:protein-transporting ATPase activity"/>
    <property type="evidence" value="ECO:0007669"/>
    <property type="project" value="InterPro"/>
</dbReference>
<evidence type="ECO:0000256" key="3">
    <source>
        <dbReference type="ARBA" id="ARBA00013657"/>
    </source>
</evidence>
<evidence type="ECO:0000256" key="12">
    <source>
        <dbReference type="SAM" id="Phobius"/>
    </source>
</evidence>
<evidence type="ECO:0000256" key="7">
    <source>
        <dbReference type="ARBA" id="ARBA00022927"/>
    </source>
</evidence>
<proteinExistence type="inferred from homology"/>
<dbReference type="EMBL" id="AP012987">
    <property type="protein sequence ID" value="BAO23625.1"/>
    <property type="molecule type" value="Genomic_DNA"/>
</dbReference>
<keyword evidence="9" id="KW-0811">Translocation</keyword>
<keyword evidence="5" id="KW-0813">Transport</keyword>
<keyword evidence="8 12" id="KW-1133">Transmembrane helix</keyword>
<evidence type="ECO:0000313" key="14">
    <source>
        <dbReference type="EMBL" id="BAO23625.1"/>
    </source>
</evidence>
<sequence length="70" mass="7712">MNLLKFIWYCSAILSIVLILLSNPKSNSLGFNTNVSASSSKPKNRINLFTIISTTSFIVSTILLSYLGNK</sequence>
<dbReference type="InterPro" id="IPR004692">
    <property type="entry name" value="SecG"/>
</dbReference>
<feature type="transmembrane region" description="Helical" evidence="12">
    <location>
        <begin position="6"/>
        <end position="24"/>
    </location>
</feature>
<comment type="function">
    <text evidence="11">Involved in protein export. Participates in an early event of protein translocation across the chloroplast thylakoid membrane.</text>
</comment>
<dbReference type="GO" id="GO:0016020">
    <property type="term" value="C:membrane"/>
    <property type="evidence" value="ECO:0007669"/>
    <property type="project" value="UniProtKB-SubCell"/>
</dbReference>
<evidence type="ECO:0000256" key="4">
    <source>
        <dbReference type="ARBA" id="ARBA00015435"/>
    </source>
</evidence>
<organism evidence="14">
    <name type="scientific">Porphyridium purpureum</name>
    <name type="common">Red alga</name>
    <name type="synonym">Porphyridium cruentum</name>
    <dbReference type="NCBI Taxonomy" id="35688"/>
    <lineage>
        <taxon>Eukaryota</taxon>
        <taxon>Rhodophyta</taxon>
        <taxon>Bangiophyceae</taxon>
        <taxon>Porphyridiales</taxon>
        <taxon>Porphyridiaceae</taxon>
        <taxon>Porphyridium</taxon>
    </lineage>
</organism>
<evidence type="ECO:0000256" key="8">
    <source>
        <dbReference type="ARBA" id="ARBA00022989"/>
    </source>
</evidence>
<evidence type="ECO:0000256" key="11">
    <source>
        <dbReference type="ARBA" id="ARBA00025638"/>
    </source>
</evidence>
<keyword evidence="14" id="KW-0934">Plastid</keyword>
<dbReference type="NCBIfam" id="TIGR00810">
    <property type="entry name" value="secG"/>
    <property type="match status" value="1"/>
</dbReference>